<dbReference type="RefSeq" id="WP_168975185.1">
    <property type="nucleotide sequence ID" value="NZ_JABAGO010000016.1"/>
</dbReference>
<dbReference type="SUPFAM" id="SSF48208">
    <property type="entry name" value="Six-hairpin glycosidases"/>
    <property type="match status" value="1"/>
</dbReference>
<dbReference type="SUPFAM" id="SSF52833">
    <property type="entry name" value="Thioredoxin-like"/>
    <property type="match status" value="1"/>
</dbReference>
<dbReference type="InterPro" id="IPR004879">
    <property type="entry name" value="Ssp411-like_TRX"/>
</dbReference>
<dbReference type="Proteomes" id="UP000561326">
    <property type="component" value="Unassembled WGS sequence"/>
</dbReference>
<organism evidence="2 3">
    <name type="scientific">Aneurinibacillus aneurinilyticus</name>
    <name type="common">Bacillus aneurinolyticus</name>
    <dbReference type="NCBI Taxonomy" id="1391"/>
    <lineage>
        <taxon>Bacteria</taxon>
        <taxon>Bacillati</taxon>
        <taxon>Bacillota</taxon>
        <taxon>Bacilli</taxon>
        <taxon>Bacillales</taxon>
        <taxon>Paenibacillaceae</taxon>
        <taxon>Aneurinibacillus group</taxon>
        <taxon>Aneurinibacillus</taxon>
    </lineage>
</organism>
<dbReference type="InterPro" id="IPR008928">
    <property type="entry name" value="6-hairpin_glycosidase_sf"/>
</dbReference>
<proteinExistence type="predicted"/>
<dbReference type="PIRSF" id="PIRSF006402">
    <property type="entry name" value="UCP006402_thioredoxin"/>
    <property type="match status" value="1"/>
</dbReference>
<accession>A0A848CXQ7</accession>
<comment type="caution">
    <text evidence="2">The sequence shown here is derived from an EMBL/GenBank/DDBJ whole genome shotgun (WGS) entry which is preliminary data.</text>
</comment>
<gene>
    <name evidence="2" type="ORF">HF838_10185</name>
</gene>
<feature type="domain" description="Spermatogenesis-associated protein 20-like TRX" evidence="1">
    <location>
        <begin position="1"/>
        <end position="108"/>
    </location>
</feature>
<reference evidence="2 3" key="1">
    <citation type="submission" date="2020-04" db="EMBL/GenBank/DDBJ databases">
        <authorList>
            <person name="Hitch T.C.A."/>
            <person name="Wylensek D."/>
            <person name="Clavel T."/>
        </authorList>
    </citation>
    <scope>NUCLEOTIDE SEQUENCE [LARGE SCALE GENOMIC DNA]</scope>
    <source>
        <strain evidence="2 3">WB01_D5_05</strain>
    </source>
</reference>
<evidence type="ECO:0000313" key="2">
    <source>
        <dbReference type="EMBL" id="NME98627.1"/>
    </source>
</evidence>
<evidence type="ECO:0000259" key="1">
    <source>
        <dbReference type="Pfam" id="PF03190"/>
    </source>
</evidence>
<dbReference type="Pfam" id="PF03190">
    <property type="entry name" value="Thioredox_DsbH"/>
    <property type="match status" value="1"/>
</dbReference>
<protein>
    <submittedName>
        <fullName evidence="2">Thioredoxin domain-containing protein</fullName>
    </submittedName>
</protein>
<name>A0A848CXQ7_ANEAE</name>
<dbReference type="InterPro" id="IPR024705">
    <property type="entry name" value="Ssp411"/>
</dbReference>
<dbReference type="PANTHER" id="PTHR42899:SF1">
    <property type="entry name" value="SPERMATOGENESIS-ASSOCIATED PROTEIN 20"/>
    <property type="match status" value="1"/>
</dbReference>
<dbReference type="PANTHER" id="PTHR42899">
    <property type="entry name" value="SPERMATOGENESIS-ASSOCIATED PROTEIN 20"/>
    <property type="match status" value="1"/>
</dbReference>
<dbReference type="Gene3D" id="1.50.10.10">
    <property type="match status" value="1"/>
</dbReference>
<dbReference type="InterPro" id="IPR012341">
    <property type="entry name" value="6hp_glycosidase-like_sf"/>
</dbReference>
<dbReference type="GO" id="GO:0005975">
    <property type="term" value="P:carbohydrate metabolic process"/>
    <property type="evidence" value="ECO:0007669"/>
    <property type="project" value="InterPro"/>
</dbReference>
<dbReference type="EMBL" id="JABAGO010000016">
    <property type="protein sequence ID" value="NME98627.1"/>
    <property type="molecule type" value="Genomic_DNA"/>
</dbReference>
<dbReference type="InterPro" id="IPR036249">
    <property type="entry name" value="Thioredoxin-like_sf"/>
</dbReference>
<dbReference type="Gene3D" id="1.50.10.20">
    <property type="match status" value="1"/>
</dbReference>
<dbReference type="CDD" id="cd02955">
    <property type="entry name" value="SSP411"/>
    <property type="match status" value="1"/>
</dbReference>
<dbReference type="AlphaFoldDB" id="A0A848CXQ7"/>
<dbReference type="Gene3D" id="3.40.30.10">
    <property type="entry name" value="Glutaredoxin"/>
    <property type="match status" value="1"/>
</dbReference>
<evidence type="ECO:0000313" key="3">
    <source>
        <dbReference type="Proteomes" id="UP000561326"/>
    </source>
</evidence>
<sequence length="629" mass="71757">MERESFENQDVAHILNQHYISIKVDREERPDVDHIYMEVCQAMTGQGGWPLTVIMTPDKEPFFAGTYFPKESKYGRPGLMDILNQIHSKWAEDRDRVVRTGQQIVNAIQEHRSKTKGQGELTEDTLTKAYEQYESTFDPQYGGFGQAPKFPAPHNLAFLLRHWKLTGEAHALDMVKKTIESMQRGGIYDHIGMGFSRYSVDEKWLVPHFEKMLYDNALLALIYLDTYQATGNEAYAETARQILTYVLRDMTDKEGGFYSAEDADSEGEEGKFYVWRPEEINEILGKEDGERFNRIYGITDSGNFEHHKSIPNLVDKSLEQSAQEAGMELDELKQFIEKCRVKLFEVREKRMHPHKDDKILTAWNGLMIAALARGSVVLGDGKYAEAAARAVEFVKNKLLREDGRLLARYRDGESAFLGYLDDYAFLIWGLLELYEATFETDYLMYAMNLQEQQFTLFWDKEDGGFYFYGSDAEQLLTRPKELYDGAIPSGNSVAAMNLVRLARLTGNDDIIRLASEQVSAFAGDVTLYPQAHAHFMMAVQFLFGPTQEIVIVAPNRAAAQEMVQEVRKHFMPNAVVSVVTDETREKFLLLAPMLTDKTAQDGKATVYVCENFACQAPVTTVEELRQKLT</sequence>